<evidence type="ECO:0000313" key="3">
    <source>
        <dbReference type="Proteomes" id="UP000070444"/>
    </source>
</evidence>
<protein>
    <submittedName>
        <fullName evidence="2">Uncharacterized protein</fullName>
    </submittedName>
</protein>
<reference evidence="2 3" key="1">
    <citation type="journal article" date="2015" name="Genome Biol. Evol.">
        <title>Phylogenomic analyses indicate that early fungi evolved digesting cell walls of algal ancestors of land plants.</title>
        <authorList>
            <person name="Chang Y."/>
            <person name="Wang S."/>
            <person name="Sekimoto S."/>
            <person name="Aerts A.L."/>
            <person name="Choi C."/>
            <person name="Clum A."/>
            <person name="LaButti K.M."/>
            <person name="Lindquist E.A."/>
            <person name="Yee Ngan C."/>
            <person name="Ohm R.A."/>
            <person name="Salamov A.A."/>
            <person name="Grigoriev I.V."/>
            <person name="Spatafora J.W."/>
            <person name="Berbee M.L."/>
        </authorList>
    </citation>
    <scope>NUCLEOTIDE SEQUENCE [LARGE SCALE GENOMIC DNA]</scope>
    <source>
        <strain evidence="2 3">NRRL 28638</strain>
    </source>
</reference>
<proteinExistence type="predicted"/>
<organism evidence="2 3">
    <name type="scientific">Conidiobolus coronatus (strain ATCC 28846 / CBS 209.66 / NRRL 28638)</name>
    <name type="common">Delacroixia coronata</name>
    <dbReference type="NCBI Taxonomy" id="796925"/>
    <lineage>
        <taxon>Eukaryota</taxon>
        <taxon>Fungi</taxon>
        <taxon>Fungi incertae sedis</taxon>
        <taxon>Zoopagomycota</taxon>
        <taxon>Entomophthoromycotina</taxon>
        <taxon>Entomophthoromycetes</taxon>
        <taxon>Entomophthorales</taxon>
        <taxon>Ancylistaceae</taxon>
        <taxon>Conidiobolus</taxon>
    </lineage>
</organism>
<feature type="compositionally biased region" description="Polar residues" evidence="1">
    <location>
        <begin position="8"/>
        <end position="26"/>
    </location>
</feature>
<evidence type="ECO:0000313" key="2">
    <source>
        <dbReference type="EMBL" id="KXN72280.1"/>
    </source>
</evidence>
<dbReference type="EMBL" id="KQ964456">
    <property type="protein sequence ID" value="KXN72280.1"/>
    <property type="molecule type" value="Genomic_DNA"/>
</dbReference>
<dbReference type="AlphaFoldDB" id="A0A137PB86"/>
<accession>A0A137PB86</accession>
<feature type="compositionally biased region" description="Polar residues" evidence="1">
    <location>
        <begin position="67"/>
        <end position="76"/>
    </location>
</feature>
<gene>
    <name evidence="2" type="ORF">CONCODRAFT_136267</name>
</gene>
<keyword evidence="3" id="KW-1185">Reference proteome</keyword>
<feature type="region of interest" description="Disordered" evidence="1">
    <location>
        <begin position="1"/>
        <end position="84"/>
    </location>
</feature>
<name>A0A137PB86_CONC2</name>
<evidence type="ECO:0000256" key="1">
    <source>
        <dbReference type="SAM" id="MobiDB-lite"/>
    </source>
</evidence>
<dbReference type="Proteomes" id="UP000070444">
    <property type="component" value="Unassembled WGS sequence"/>
</dbReference>
<sequence>MTADVAYESSSDDSLPRLNNNPNKSPSIKLIIRKPSTTSVNADETKSIPLSPLTTKPPSRGKPIRKPSTSKATTNALKPPEERNFQDLFPNLELSSALEINIIEKDNSKETNFINLKESESSTPLSLSNNSKLKEQLSLPQVQIQTKEIFDYLNHKLINDEGEYIAEFKLPNKHFLRARGKYFSDYYCQNFINSII</sequence>